<dbReference type="OrthoDB" id="667208at2759"/>
<sequence>MRSGSSKLSQFPDSFTKALKASSTNSKQGPTTCGKGFALCMDDFPVLGSENYDSNTQRGHNLKGMPTFGSDSQMAQDEQRKILPWGARQAQQHGTNVPKESVHPPRFNYQHPTPDHPPDRTKMLHKGATPCSSDKPTDLHSICPIELLAHHGQFLLNQEALPRQDPGYGGHFPDNQDRYHPNMQADYGVTIRPHILGKVKHGLSEGLQKQPFIKKDVALLGKIKCLNVKDRNLRACNMSQQFPSKESMIKHSKNIHTKVNHVAKEVLYTVTSDTLSAFDSANSISENSNFVMSNPADVPSNGATIASLAEVHIIDFSKAGKHGKSGDCHAYGKGNTSGNMLDGSAKHILSKISGHGWEENSTVDSMQVVMTIGQRDKSFSRNASQQVHVVAADEMLNWLDNEVQHSRTKELSAQHAKWVLEEEDWKSQQKAKAIAKRGEVKSSTPASNTAVITEDPPIHNVISSTKNTKINMMEHTACRCMSQSYDSGARKHWLMDSRQMQVESQERIPMEMSSTAERAEYAKNIAETPACTEC</sequence>
<dbReference type="EMBL" id="JAAALK010000081">
    <property type="protein sequence ID" value="KAG8090327.1"/>
    <property type="molecule type" value="Genomic_DNA"/>
</dbReference>
<evidence type="ECO:0000313" key="2">
    <source>
        <dbReference type="Proteomes" id="UP000729402"/>
    </source>
</evidence>
<protein>
    <submittedName>
        <fullName evidence="1">Uncharacterized protein</fullName>
    </submittedName>
</protein>
<dbReference type="GO" id="GO:0040029">
    <property type="term" value="P:epigenetic regulation of gene expression"/>
    <property type="evidence" value="ECO:0007669"/>
    <property type="project" value="TreeGrafter"/>
</dbReference>
<dbReference type="InterPro" id="IPR038808">
    <property type="entry name" value="MOS1-like"/>
</dbReference>
<comment type="caution">
    <text evidence="1">The sequence shown here is derived from an EMBL/GenBank/DDBJ whole genome shotgun (WGS) entry which is preliminary data.</text>
</comment>
<name>A0A8J6BLJ7_ZIZPA</name>
<dbReference type="PANTHER" id="PTHR34805">
    <property type="entry name" value="PROTEIN MODIFIER OF SNC1 1"/>
    <property type="match status" value="1"/>
</dbReference>
<reference evidence="1" key="2">
    <citation type="submission" date="2021-02" db="EMBL/GenBank/DDBJ databases">
        <authorList>
            <person name="Kimball J.A."/>
            <person name="Haas M.W."/>
            <person name="Macchietto M."/>
            <person name="Kono T."/>
            <person name="Duquette J."/>
            <person name="Shao M."/>
        </authorList>
    </citation>
    <scope>NUCLEOTIDE SEQUENCE</scope>
    <source>
        <tissue evidence="1">Fresh leaf tissue</tissue>
    </source>
</reference>
<dbReference type="PANTHER" id="PTHR34805:SF2">
    <property type="entry name" value="BAT2 N-TERMINAL DOMAIN-CONTAINING PROTEIN"/>
    <property type="match status" value="1"/>
</dbReference>
<keyword evidence="2" id="KW-1185">Reference proteome</keyword>
<evidence type="ECO:0000313" key="1">
    <source>
        <dbReference type="EMBL" id="KAG8090327.1"/>
    </source>
</evidence>
<proteinExistence type="predicted"/>
<reference evidence="1" key="1">
    <citation type="journal article" date="2021" name="bioRxiv">
        <title>Whole Genome Assembly and Annotation of Northern Wild Rice, Zizania palustris L., Supports a Whole Genome Duplication in the Zizania Genus.</title>
        <authorList>
            <person name="Haas M."/>
            <person name="Kono T."/>
            <person name="Macchietto M."/>
            <person name="Millas R."/>
            <person name="McGilp L."/>
            <person name="Shao M."/>
            <person name="Duquette J."/>
            <person name="Hirsch C.N."/>
            <person name="Kimball J."/>
        </authorList>
    </citation>
    <scope>NUCLEOTIDE SEQUENCE</scope>
    <source>
        <tissue evidence="1">Fresh leaf tissue</tissue>
    </source>
</reference>
<accession>A0A8J6BLJ7</accession>
<dbReference type="AlphaFoldDB" id="A0A8J6BLJ7"/>
<dbReference type="Proteomes" id="UP000729402">
    <property type="component" value="Unassembled WGS sequence"/>
</dbReference>
<gene>
    <name evidence="1" type="ORF">GUJ93_ZPchr0011g27667</name>
</gene>
<organism evidence="1 2">
    <name type="scientific">Zizania palustris</name>
    <name type="common">Northern wild rice</name>
    <dbReference type="NCBI Taxonomy" id="103762"/>
    <lineage>
        <taxon>Eukaryota</taxon>
        <taxon>Viridiplantae</taxon>
        <taxon>Streptophyta</taxon>
        <taxon>Embryophyta</taxon>
        <taxon>Tracheophyta</taxon>
        <taxon>Spermatophyta</taxon>
        <taxon>Magnoliopsida</taxon>
        <taxon>Liliopsida</taxon>
        <taxon>Poales</taxon>
        <taxon>Poaceae</taxon>
        <taxon>BOP clade</taxon>
        <taxon>Oryzoideae</taxon>
        <taxon>Oryzeae</taxon>
        <taxon>Zizaniinae</taxon>
        <taxon>Zizania</taxon>
    </lineage>
</organism>